<organism evidence="3">
    <name type="scientific">hydrothermal vent metagenome</name>
    <dbReference type="NCBI Taxonomy" id="652676"/>
    <lineage>
        <taxon>unclassified sequences</taxon>
        <taxon>metagenomes</taxon>
        <taxon>ecological metagenomes</taxon>
    </lineage>
</organism>
<sequence length="183" mass="19818">MKYNESDTAQTQQETQTSFSTISPGEIVIGTLVEVDEQGHPHVDFSGNPSEQPSKAITTLVLTQTHIGRQVALLFANGNMKNPVIMGVIHSPLHAMLENFGQVENKAEGDVPDEAEQESGLEIDDVLIDGKKIIFEAKEQIVLKCGESSITLTQSGNISIRGKYLLNRSTGVNRIMGGSVKVN</sequence>
<protein>
    <recommendedName>
        <fullName evidence="2">DUF6484 domain-containing protein</fullName>
    </recommendedName>
</protein>
<evidence type="ECO:0000259" key="2">
    <source>
        <dbReference type="Pfam" id="PF20093"/>
    </source>
</evidence>
<dbReference type="Pfam" id="PF20093">
    <property type="entry name" value="DUF6484"/>
    <property type="match status" value="1"/>
</dbReference>
<evidence type="ECO:0000256" key="1">
    <source>
        <dbReference type="SAM" id="MobiDB-lite"/>
    </source>
</evidence>
<gene>
    <name evidence="3" type="ORF">MNBD_GAMMA18-2360</name>
</gene>
<dbReference type="InterPro" id="IPR045506">
    <property type="entry name" value="DUF6484"/>
</dbReference>
<accession>A0A3B0YYV9</accession>
<proteinExistence type="predicted"/>
<dbReference type="EMBL" id="UOFP01000131">
    <property type="protein sequence ID" value="VAW86255.1"/>
    <property type="molecule type" value="Genomic_DNA"/>
</dbReference>
<reference evidence="3" key="1">
    <citation type="submission" date="2018-06" db="EMBL/GenBank/DDBJ databases">
        <authorList>
            <person name="Zhirakovskaya E."/>
        </authorList>
    </citation>
    <scope>NUCLEOTIDE SEQUENCE</scope>
</reference>
<feature type="domain" description="DUF6484" evidence="2">
    <location>
        <begin position="29"/>
        <end position="89"/>
    </location>
</feature>
<dbReference type="AlphaFoldDB" id="A0A3B0YYV9"/>
<evidence type="ECO:0000313" key="3">
    <source>
        <dbReference type="EMBL" id="VAW86255.1"/>
    </source>
</evidence>
<feature type="region of interest" description="Disordered" evidence="1">
    <location>
        <begin position="1"/>
        <end position="21"/>
    </location>
</feature>
<name>A0A3B0YYV9_9ZZZZ</name>